<dbReference type="CDD" id="cd11334">
    <property type="entry name" value="AmyAc_TreS"/>
    <property type="match status" value="1"/>
</dbReference>
<dbReference type="InterPro" id="IPR017853">
    <property type="entry name" value="GH"/>
</dbReference>
<dbReference type="SUPFAM" id="SSF51445">
    <property type="entry name" value="(Trans)glycosidases"/>
    <property type="match status" value="1"/>
</dbReference>
<sequence length="543" mass="61198">MDDPHWYKNAIVYALDVEKFYDSNDDGIGDLPGATEKLPYLADLGITVVWLLPIYPSPRRDNGYDISNYYDIDPRFGTTEDLIALVRRAGELGLQVIMDLVVNHTSDQHPWFKASRLDSESGYRDFYVWSSAPPPPPPGHATMFPGSEDSVWTFDDVAQSYYFHRFYHFEPELNLRNERVRQAICDIADYWLSFGIAGLRLDAAVPMIREKGQKGAIPADPHETLREIYGFMQKRKPGAVLLGEVDVEPEDVPSFFKHDVQMNLFFNFYMSNYLFLGLATEKAEVIARALDMLPPLPPQCGWANFLRNLDELDLERLDPDEREQTFASFAPKQNMRIYNRGIRRRLAPMMKGDQGRIIMAFSLLFSLPGAPMIVYGDEIGMGEDLSLPERQSVRTPMQWTSGRNGGFSNARKDRLAAPVIEEGFFGIADINVESQIENADSLRSQIRKLCHLRREHSALTESGPRLIETGDGSVLGIAYNLGERHLAILHNLSADPKMVELGPIGTGVSRLTQVAGTPCLADPDSHEIDLPAYGFGWFLSSRV</sequence>
<proteinExistence type="predicted"/>
<keyword evidence="3" id="KW-1185">Reference proteome</keyword>
<feature type="domain" description="Glycosyl hydrolase family 13 catalytic" evidence="1">
    <location>
        <begin position="17"/>
        <end position="411"/>
    </location>
</feature>
<dbReference type="RefSeq" id="WP_338608763.1">
    <property type="nucleotide sequence ID" value="NZ_CP146275.1"/>
</dbReference>
<dbReference type="Pfam" id="PF00128">
    <property type="entry name" value="Alpha-amylase"/>
    <property type="match status" value="2"/>
</dbReference>
<dbReference type="InterPro" id="IPR006047">
    <property type="entry name" value="GH13_cat_dom"/>
</dbReference>
<evidence type="ECO:0000313" key="3">
    <source>
        <dbReference type="Proteomes" id="UP001369958"/>
    </source>
</evidence>
<dbReference type="SMART" id="SM00642">
    <property type="entry name" value="Aamy"/>
    <property type="match status" value="1"/>
</dbReference>
<dbReference type="PANTHER" id="PTHR10357:SF219">
    <property type="entry name" value="MALTOSE ALPHA-D-GLUCOSYLTRANSFERASE"/>
    <property type="match status" value="1"/>
</dbReference>
<dbReference type="InterPro" id="IPR054049">
    <property type="entry name" value="SupH-like_C"/>
</dbReference>
<evidence type="ECO:0000313" key="2">
    <source>
        <dbReference type="EMBL" id="WWT33282.1"/>
    </source>
</evidence>
<dbReference type="Gene3D" id="3.20.20.80">
    <property type="entry name" value="Glycosidases"/>
    <property type="match status" value="1"/>
</dbReference>
<dbReference type="PANTHER" id="PTHR10357">
    <property type="entry name" value="ALPHA-AMYLASE FAMILY MEMBER"/>
    <property type="match status" value="1"/>
</dbReference>
<evidence type="ECO:0000259" key="1">
    <source>
        <dbReference type="SMART" id="SM00642"/>
    </source>
</evidence>
<accession>A0ABZ2I0D1</accession>
<protein>
    <submittedName>
        <fullName evidence="2">Alpha-amylase family protein</fullName>
    </submittedName>
</protein>
<dbReference type="Proteomes" id="UP001369958">
    <property type="component" value="Chromosome"/>
</dbReference>
<organism evidence="2 3">
    <name type="scientific">Pelagibacterium nitratireducens</name>
    <dbReference type="NCBI Taxonomy" id="1046114"/>
    <lineage>
        <taxon>Bacteria</taxon>
        <taxon>Pseudomonadati</taxon>
        <taxon>Pseudomonadota</taxon>
        <taxon>Alphaproteobacteria</taxon>
        <taxon>Hyphomicrobiales</taxon>
        <taxon>Devosiaceae</taxon>
        <taxon>Pelagibacterium</taxon>
    </lineage>
</organism>
<gene>
    <name evidence="2" type="ORF">V6617_02085</name>
</gene>
<name>A0ABZ2I0D1_9HYPH</name>
<reference evidence="2 3" key="1">
    <citation type="submission" date="2024-02" db="EMBL/GenBank/DDBJ databases">
        <title>Complete genome sequence of Pelagibacterium nitratireducens ZH15.</title>
        <authorList>
            <person name="Zhao L.H."/>
        </authorList>
    </citation>
    <scope>NUCLEOTIDE SEQUENCE [LARGE SCALE GENOMIC DNA]</scope>
    <source>
        <strain evidence="2 3">ZH15</strain>
    </source>
</reference>
<dbReference type="Gene3D" id="3.90.400.10">
    <property type="entry name" value="Oligo-1,6-glucosidase, Domain 2"/>
    <property type="match status" value="1"/>
</dbReference>
<dbReference type="EMBL" id="CP146275">
    <property type="protein sequence ID" value="WWT33282.1"/>
    <property type="molecule type" value="Genomic_DNA"/>
</dbReference>
<dbReference type="InterPro" id="IPR045857">
    <property type="entry name" value="O16G_dom_2"/>
</dbReference>
<dbReference type="Pfam" id="PF22157">
    <property type="entry name" value="SupH-like_C"/>
    <property type="match status" value="1"/>
</dbReference>